<evidence type="ECO:0000313" key="3">
    <source>
        <dbReference type="Proteomes" id="UP000516320"/>
    </source>
</evidence>
<dbReference type="RefSeq" id="WP_187973849.1">
    <property type="nucleotide sequence ID" value="NZ_CP046884.1"/>
</dbReference>
<reference evidence="2 3" key="1">
    <citation type="submission" date="2019-12" db="EMBL/GenBank/DDBJ databases">
        <title>Corynebacterium sp. nov., isolated from feces of the Anser Albifrons in China.</title>
        <authorList>
            <person name="Liu Q."/>
        </authorList>
    </citation>
    <scope>NUCLEOTIDE SEQUENCE [LARGE SCALE GENOMIC DNA]</scope>
    <source>
        <strain evidence="2 3">4H37-19</strain>
    </source>
</reference>
<dbReference type="KEGG" id="cpoy:GP475_07705"/>
<dbReference type="EMBL" id="CP046884">
    <property type="protein sequence ID" value="QNQ90535.1"/>
    <property type="molecule type" value="Genomic_DNA"/>
</dbReference>
<sequence length="74" mass="8092">MSLQNYSNNPIARRKAAVRRYTRNGIICVGAGVVGGAILALMSSHVFLLLGLIVAVVGGTWNWMKVKEIINHRD</sequence>
<accession>A0A7H0SPR0</accession>
<dbReference type="Proteomes" id="UP000516320">
    <property type="component" value="Chromosome"/>
</dbReference>
<feature type="transmembrane region" description="Helical" evidence="1">
    <location>
        <begin position="46"/>
        <end position="64"/>
    </location>
</feature>
<keyword evidence="1" id="KW-0812">Transmembrane</keyword>
<evidence type="ECO:0000256" key="1">
    <source>
        <dbReference type="SAM" id="Phobius"/>
    </source>
</evidence>
<gene>
    <name evidence="2" type="ORF">GP475_07705</name>
</gene>
<dbReference type="AlphaFoldDB" id="A0A7H0SPR0"/>
<keyword evidence="1" id="KW-0472">Membrane</keyword>
<feature type="transmembrane region" description="Helical" evidence="1">
    <location>
        <begin position="21"/>
        <end position="40"/>
    </location>
</feature>
<keyword evidence="1" id="KW-1133">Transmembrane helix</keyword>
<protein>
    <submittedName>
        <fullName evidence="2">Uncharacterized protein</fullName>
    </submittedName>
</protein>
<proteinExistence type="predicted"/>
<evidence type="ECO:0000313" key="2">
    <source>
        <dbReference type="EMBL" id="QNQ90535.1"/>
    </source>
</evidence>
<name>A0A7H0SPR0_9CORY</name>
<keyword evidence="3" id="KW-1185">Reference proteome</keyword>
<organism evidence="2 3">
    <name type="scientific">Corynebacterium poyangense</name>
    <dbReference type="NCBI Taxonomy" id="2684405"/>
    <lineage>
        <taxon>Bacteria</taxon>
        <taxon>Bacillati</taxon>
        <taxon>Actinomycetota</taxon>
        <taxon>Actinomycetes</taxon>
        <taxon>Mycobacteriales</taxon>
        <taxon>Corynebacteriaceae</taxon>
        <taxon>Corynebacterium</taxon>
    </lineage>
</organism>